<dbReference type="EMBL" id="FQUZ01000006">
    <property type="protein sequence ID" value="SHE73345.1"/>
    <property type="molecule type" value="Genomic_DNA"/>
</dbReference>
<evidence type="ECO:0000313" key="3">
    <source>
        <dbReference type="Proteomes" id="UP000184327"/>
    </source>
</evidence>
<dbReference type="AlphaFoldDB" id="A0A1M4VWQ2"/>
<evidence type="ECO:0000313" key="2">
    <source>
        <dbReference type="EMBL" id="SHE73345.1"/>
    </source>
</evidence>
<dbReference type="InterPro" id="IPR021139">
    <property type="entry name" value="NYN"/>
</dbReference>
<protein>
    <submittedName>
        <fullName evidence="2">TIGR00288 family protein</fullName>
    </submittedName>
</protein>
<dbReference type="Pfam" id="PF01936">
    <property type="entry name" value="NYN"/>
    <property type="match status" value="1"/>
</dbReference>
<dbReference type="CDD" id="cd11297">
    <property type="entry name" value="PIN_LabA-like_N_1"/>
    <property type="match status" value="1"/>
</dbReference>
<organism evidence="2 3">
    <name type="scientific">Lampropedia hyalina DSM 16112</name>
    <dbReference type="NCBI Taxonomy" id="1122156"/>
    <lineage>
        <taxon>Bacteria</taxon>
        <taxon>Pseudomonadati</taxon>
        <taxon>Pseudomonadota</taxon>
        <taxon>Betaproteobacteria</taxon>
        <taxon>Burkholderiales</taxon>
        <taxon>Comamonadaceae</taxon>
        <taxon>Lampropedia</taxon>
    </lineage>
</organism>
<dbReference type="Gene3D" id="3.40.50.1010">
    <property type="entry name" value="5'-nuclease"/>
    <property type="match status" value="1"/>
</dbReference>
<keyword evidence="3" id="KW-1185">Reference proteome</keyword>
<gene>
    <name evidence="2" type="ORF">SAMN02745117_00749</name>
</gene>
<dbReference type="PANTHER" id="PTHR35811">
    <property type="entry name" value="SLR1870 PROTEIN"/>
    <property type="match status" value="1"/>
</dbReference>
<evidence type="ECO:0000259" key="1">
    <source>
        <dbReference type="Pfam" id="PF01936"/>
    </source>
</evidence>
<dbReference type="Proteomes" id="UP000184327">
    <property type="component" value="Unassembled WGS sequence"/>
</dbReference>
<sequence>MSRLAIFIDADNFNDSTALDYAMQEVRSLGEPVALKYAYGNASSLKGIEVVMGKYGIRPVSNLVVGKTTTDVALAIGAMEMVCSNPQIKVVVICSGDADFAPLALRLREMGCKVIAVGMSHNLFTSAEVFYDDVLTIQVVDEPVVPKPPAPAPVLPVRQAAPAAAKPAPVPPPAAVASLVTPVVVQAPLKIPPAAQPVNPVKTPVKETGHSIPAAVPASVAPINVHATVQQVLKVCLALRNGSWQHLSQIVQALRANGILPQNAKSSAWFARLAPHFELTPAIKPNQVRYRMGCAASPKTAPVMEAGVQEALAAYPVLSDGSWQPLNQVIAALRQSGLLGNTKSLAWFEVHSAYFEVEMKPGRTHQVRYLQKKAKPAASPQVAEPASLKPTAASTPIPPPVIQSWHISHRREATVPLPSHWNALRQVLVQVAAQRVCVADILLAAPELLLGQPCSYPAVASRFREKKLVLPNQTILKILQRHPQSFKLDNPQSPKSLIYLGGCGGGYTGSKP</sequence>
<dbReference type="RefSeq" id="WP_073354795.1">
    <property type="nucleotide sequence ID" value="NZ_FQUZ01000006.1"/>
</dbReference>
<reference evidence="2 3" key="1">
    <citation type="submission" date="2016-11" db="EMBL/GenBank/DDBJ databases">
        <authorList>
            <person name="Jaros S."/>
            <person name="Januszkiewicz K."/>
            <person name="Wedrychowicz H."/>
        </authorList>
    </citation>
    <scope>NUCLEOTIDE SEQUENCE [LARGE SCALE GENOMIC DNA]</scope>
    <source>
        <strain evidence="2 3">DSM 16112</strain>
    </source>
</reference>
<proteinExistence type="predicted"/>
<feature type="domain" description="NYN" evidence="1">
    <location>
        <begin position="3"/>
        <end position="122"/>
    </location>
</feature>
<dbReference type="PANTHER" id="PTHR35811:SF1">
    <property type="entry name" value="HTH OST-TYPE DOMAIN-CONTAINING PROTEIN"/>
    <property type="match status" value="1"/>
</dbReference>
<dbReference type="OrthoDB" id="9783963at2"/>
<name>A0A1M4VWQ2_9BURK</name>
<accession>A0A1M4VWQ2</accession>
<dbReference type="GO" id="GO:0004540">
    <property type="term" value="F:RNA nuclease activity"/>
    <property type="evidence" value="ECO:0007669"/>
    <property type="project" value="InterPro"/>
</dbReference>
<dbReference type="STRING" id="1122156.SAMN02745117_00749"/>